<dbReference type="InterPro" id="IPR021514">
    <property type="entry name" value="DUF3176"/>
</dbReference>
<keyword evidence="2" id="KW-0472">Membrane</keyword>
<dbReference type="GeneID" id="19142160"/>
<dbReference type="AlphaFoldDB" id="W6Y8N8"/>
<feature type="transmembrane region" description="Helical" evidence="2">
    <location>
        <begin position="48"/>
        <end position="72"/>
    </location>
</feature>
<keyword evidence="2" id="KW-1133">Transmembrane helix</keyword>
<sequence length="654" mass="73513">MPTGEDAPKPPPPTFQTSDNGKSSFDFLSRVEQKLAQYNVSESILQRWLFEILSVVTSAACMGAIIGILFHIDDRSLNKWPSGLTIITILSKIASAALILPISEAIGQLKWTWFNGKKSRDAFDFEIFDKASRGAWGSFMLLCRTKGRSLAALGALLTVFLLAIDTFFQQVTDLPERWIVQGESSIPRSIRYEPRVEDQFDSTWETTAISQMNPELRKALYPFFYANGTQPTVVGNTTQAEIPLVCPTSRCEWPSYETLAVCSACEDVSHMLEYACLPMKLDWIRNSTGPGTENTWPNGTACGYFLNATSNDPVLMTGFRVENDTIGETLLMRTLPLTTNPLRDSLYGGSINFKHIQYPILDTLIVSSIDGSVDNVYNRKSPAAQECVFSFCVETLRSSYDSGGYEEHVEKVFFNSTPSKWPWLVKYDAVAQGTWESFEANISIRPDALDGKDHDFGLFNTTFLDFTTVLDEVFPSMITVSNATAPPFIKIRTSFTTQVMYRVVNYSPWLSPNNVTRHIQRMARAMTNVIRSDTNSNELIAGTAFARETYVAVYWPWMTFPLLMLFLSIIFLVATIYKTSRDSHDEIGVWKTSAMPTLMYGLPKHTQNDIMSNAVSRGISRRGSRRVRIRLLPKQGWRVSGQITARPPPPPGFF</sequence>
<organism evidence="3 4">
    <name type="scientific">Cochliobolus carbonum (strain 26-R-13)</name>
    <name type="common">Maize leaf spot fungus</name>
    <name type="synonym">Bipolaris zeicola</name>
    <dbReference type="NCBI Taxonomy" id="930089"/>
    <lineage>
        <taxon>Eukaryota</taxon>
        <taxon>Fungi</taxon>
        <taxon>Dikarya</taxon>
        <taxon>Ascomycota</taxon>
        <taxon>Pezizomycotina</taxon>
        <taxon>Dothideomycetes</taxon>
        <taxon>Pleosporomycetidae</taxon>
        <taxon>Pleosporales</taxon>
        <taxon>Pleosporineae</taxon>
        <taxon>Pleosporaceae</taxon>
        <taxon>Bipolaris</taxon>
    </lineage>
</organism>
<feature type="transmembrane region" description="Helical" evidence="2">
    <location>
        <begin position="150"/>
        <end position="168"/>
    </location>
</feature>
<feature type="transmembrane region" description="Helical" evidence="2">
    <location>
        <begin position="554"/>
        <end position="577"/>
    </location>
</feature>
<dbReference type="Proteomes" id="UP000053841">
    <property type="component" value="Unassembled WGS sequence"/>
</dbReference>
<accession>W6Y8N8</accession>
<evidence type="ECO:0008006" key="5">
    <source>
        <dbReference type="Google" id="ProtNLM"/>
    </source>
</evidence>
<reference evidence="3 4" key="1">
    <citation type="journal article" date="2013" name="PLoS Genet.">
        <title>Comparative genome structure, secondary metabolite, and effector coding capacity across Cochliobolus pathogens.</title>
        <authorList>
            <person name="Condon B.J."/>
            <person name="Leng Y."/>
            <person name="Wu D."/>
            <person name="Bushley K.E."/>
            <person name="Ohm R.A."/>
            <person name="Otillar R."/>
            <person name="Martin J."/>
            <person name="Schackwitz W."/>
            <person name="Grimwood J."/>
            <person name="MohdZainudin N."/>
            <person name="Xue C."/>
            <person name="Wang R."/>
            <person name="Manning V.A."/>
            <person name="Dhillon B."/>
            <person name="Tu Z.J."/>
            <person name="Steffenson B.J."/>
            <person name="Salamov A."/>
            <person name="Sun H."/>
            <person name="Lowry S."/>
            <person name="LaButti K."/>
            <person name="Han J."/>
            <person name="Copeland A."/>
            <person name="Lindquist E."/>
            <person name="Barry K."/>
            <person name="Schmutz J."/>
            <person name="Baker S.E."/>
            <person name="Ciuffetti L.M."/>
            <person name="Grigoriev I.V."/>
            <person name="Zhong S."/>
            <person name="Turgeon B.G."/>
        </authorList>
    </citation>
    <scope>NUCLEOTIDE SEQUENCE [LARGE SCALE GENOMIC DNA]</scope>
    <source>
        <strain evidence="3 4">26-R-13</strain>
    </source>
</reference>
<feature type="region of interest" description="Disordered" evidence="1">
    <location>
        <begin position="1"/>
        <end position="21"/>
    </location>
</feature>
<evidence type="ECO:0000313" key="4">
    <source>
        <dbReference type="Proteomes" id="UP000053841"/>
    </source>
</evidence>
<dbReference type="HOGENOM" id="CLU_015092_0_1_1"/>
<dbReference type="EMBL" id="KI964652">
    <property type="protein sequence ID" value="EUC31729.1"/>
    <property type="molecule type" value="Genomic_DNA"/>
</dbReference>
<evidence type="ECO:0000256" key="1">
    <source>
        <dbReference type="SAM" id="MobiDB-lite"/>
    </source>
</evidence>
<proteinExistence type="predicted"/>
<dbReference type="KEGG" id="bze:COCCADRAFT_100477"/>
<keyword evidence="2" id="KW-0812">Transmembrane</keyword>
<dbReference type="RefSeq" id="XP_007713947.1">
    <property type="nucleotide sequence ID" value="XM_007715757.1"/>
</dbReference>
<keyword evidence="4" id="KW-1185">Reference proteome</keyword>
<protein>
    <recommendedName>
        <fullName evidence="5">DUF3176 domain containing protein</fullName>
    </recommendedName>
</protein>
<dbReference type="PANTHER" id="PTHR35394:SF5">
    <property type="entry name" value="DUF3176 DOMAIN-CONTAINING PROTEIN"/>
    <property type="match status" value="1"/>
</dbReference>
<dbReference type="Pfam" id="PF11374">
    <property type="entry name" value="DUF3176"/>
    <property type="match status" value="1"/>
</dbReference>
<name>W6Y8N8_COCC2</name>
<dbReference type="OrthoDB" id="5242705at2759"/>
<dbReference type="eggNOG" id="ENOG502R1NH">
    <property type="taxonomic scope" value="Eukaryota"/>
</dbReference>
<feature type="transmembrane region" description="Helical" evidence="2">
    <location>
        <begin position="84"/>
        <end position="102"/>
    </location>
</feature>
<evidence type="ECO:0000313" key="3">
    <source>
        <dbReference type="EMBL" id="EUC31729.1"/>
    </source>
</evidence>
<gene>
    <name evidence="3" type="ORF">COCCADRAFT_100477</name>
</gene>
<evidence type="ECO:0000256" key="2">
    <source>
        <dbReference type="SAM" id="Phobius"/>
    </source>
</evidence>
<dbReference type="PANTHER" id="PTHR35394">
    <property type="entry name" value="DUF3176 DOMAIN-CONTAINING PROTEIN"/>
    <property type="match status" value="1"/>
</dbReference>